<reference evidence="4" key="1">
    <citation type="submission" date="2018-09" db="EMBL/GenBank/DDBJ databases">
        <authorList>
            <person name="Livingstone P.G."/>
            <person name="Whitworth D.E."/>
        </authorList>
    </citation>
    <scope>NUCLEOTIDE SEQUENCE [LARGE SCALE GENOMIC DNA]</scope>
    <source>
        <strain evidence="4">CA054A</strain>
    </source>
</reference>
<evidence type="ECO:0000259" key="2">
    <source>
        <dbReference type="Pfam" id="PF09850"/>
    </source>
</evidence>
<name>A0A3A8IQ45_9BACT</name>
<evidence type="ECO:0000256" key="1">
    <source>
        <dbReference type="SAM" id="Phobius"/>
    </source>
</evidence>
<dbReference type="OrthoDB" id="5512727at2"/>
<dbReference type="InterPro" id="IPR017732">
    <property type="entry name" value="T4/T6SS_DotU"/>
</dbReference>
<sequence length="213" mass="24495">MKLEHWNSLLAAQRRVRQLLDRALPAEPAPGARRPQGRVGQEALGHLEQALLVELERLRAAFGEDLRPDEVEDLIRPFAYFLDEWVLRRLSDAEQHLWPLLQQNLFQVDSGGDLFYDFVEEKLRRNDTPPIVFEMIRFCLAAGFTGRLVGQPERIREFKDRISERIPQPTSLMQPAPVVPMGPPTVYDFPVRYYAVTAAIVLGLPVLLWWASN</sequence>
<accession>A0A3A8IQ45</accession>
<feature type="domain" description="Type IV / VI secretion system DotU" evidence="2">
    <location>
        <begin position="39"/>
        <end position="210"/>
    </location>
</feature>
<dbReference type="Proteomes" id="UP000268094">
    <property type="component" value="Unassembled WGS sequence"/>
</dbReference>
<dbReference type="RefSeq" id="WP_120542235.1">
    <property type="nucleotide sequence ID" value="NZ_RAVZ01000133.1"/>
</dbReference>
<proteinExistence type="predicted"/>
<dbReference type="Pfam" id="PF09850">
    <property type="entry name" value="DotU"/>
    <property type="match status" value="1"/>
</dbReference>
<gene>
    <name evidence="3" type="ORF">D7V88_19925</name>
</gene>
<keyword evidence="1" id="KW-0472">Membrane</keyword>
<evidence type="ECO:0000313" key="3">
    <source>
        <dbReference type="EMBL" id="RKG85435.1"/>
    </source>
</evidence>
<protein>
    <recommendedName>
        <fullName evidence="2">Type IV / VI secretion system DotU domain-containing protein</fullName>
    </recommendedName>
</protein>
<evidence type="ECO:0000313" key="4">
    <source>
        <dbReference type="Proteomes" id="UP000268094"/>
    </source>
</evidence>
<keyword evidence="1" id="KW-1133">Transmembrane helix</keyword>
<keyword evidence="4" id="KW-1185">Reference proteome</keyword>
<dbReference type="EMBL" id="RAVZ01000133">
    <property type="protein sequence ID" value="RKG85435.1"/>
    <property type="molecule type" value="Genomic_DNA"/>
</dbReference>
<dbReference type="Gene3D" id="1.25.40.590">
    <property type="entry name" value="Type IV / VI secretion system, DotU"/>
    <property type="match status" value="1"/>
</dbReference>
<organism evidence="3 4">
    <name type="scientific">Corallococcus terminator</name>
    <dbReference type="NCBI Taxonomy" id="2316733"/>
    <lineage>
        <taxon>Bacteria</taxon>
        <taxon>Pseudomonadati</taxon>
        <taxon>Myxococcota</taxon>
        <taxon>Myxococcia</taxon>
        <taxon>Myxococcales</taxon>
        <taxon>Cystobacterineae</taxon>
        <taxon>Myxococcaceae</taxon>
        <taxon>Corallococcus</taxon>
    </lineage>
</organism>
<keyword evidence="1" id="KW-0812">Transmembrane</keyword>
<feature type="transmembrane region" description="Helical" evidence="1">
    <location>
        <begin position="191"/>
        <end position="211"/>
    </location>
</feature>
<dbReference type="AlphaFoldDB" id="A0A3A8IQ45"/>
<dbReference type="InterPro" id="IPR038522">
    <property type="entry name" value="T4/T6SS_DotU_sf"/>
</dbReference>
<comment type="caution">
    <text evidence="3">The sequence shown here is derived from an EMBL/GenBank/DDBJ whole genome shotgun (WGS) entry which is preliminary data.</text>
</comment>